<dbReference type="AlphaFoldDB" id="A0A3A9K445"/>
<dbReference type="EMBL" id="PDOE01000003">
    <property type="protein sequence ID" value="RKL67824.1"/>
    <property type="molecule type" value="Genomic_DNA"/>
</dbReference>
<dbReference type="PANTHER" id="PTHR30213">
    <property type="entry name" value="INNER MEMBRANE PROTEIN YHJD"/>
    <property type="match status" value="1"/>
</dbReference>
<keyword evidence="5 6" id="KW-0472">Membrane</keyword>
<dbReference type="NCBIfam" id="TIGR00765">
    <property type="entry name" value="yihY_not_rbn"/>
    <property type="match status" value="1"/>
</dbReference>
<keyword evidence="2" id="KW-1003">Cell membrane</keyword>
<sequence length="276" mass="30562">MISFLKELADEFIKDNAPILAAAQAYYYLLSIVPLLILVLAILPYLDINPDNAIQLFQSALPSEMAEILQDTIFTIISTPSGGLLTVGIIGTIWSASNGMNAFILATNTAYNVTEKRSFLNRRLHSVLLTFGMIIALVATLILPVFGEVIMSFVRSFMVIPGDFEIIFFMVRTLLGFVIMALVLAALYYFAPTIKLPFKMVLPGAIFAIISWQVISWGFSYYVSNFGNFSATYGSLGGIIILMLWFFLTGLILVVGAEINAIYYNRKTIVTVSRVK</sequence>
<name>A0A3A9K445_9BACI</name>
<dbReference type="GO" id="GO:0005886">
    <property type="term" value="C:plasma membrane"/>
    <property type="evidence" value="ECO:0007669"/>
    <property type="project" value="UniProtKB-SubCell"/>
</dbReference>
<accession>A0A3A9K445</accession>
<evidence type="ECO:0000256" key="5">
    <source>
        <dbReference type="ARBA" id="ARBA00023136"/>
    </source>
</evidence>
<organism evidence="7 8">
    <name type="scientific">Salipaludibacillus neizhouensis</name>
    <dbReference type="NCBI Taxonomy" id="885475"/>
    <lineage>
        <taxon>Bacteria</taxon>
        <taxon>Bacillati</taxon>
        <taxon>Bacillota</taxon>
        <taxon>Bacilli</taxon>
        <taxon>Bacillales</taxon>
        <taxon>Bacillaceae</taxon>
    </lineage>
</organism>
<feature type="transmembrane region" description="Helical" evidence="6">
    <location>
        <begin position="202"/>
        <end position="223"/>
    </location>
</feature>
<feature type="transmembrane region" description="Helical" evidence="6">
    <location>
        <begin position="235"/>
        <end position="257"/>
    </location>
</feature>
<keyword evidence="8" id="KW-1185">Reference proteome</keyword>
<dbReference type="Pfam" id="PF03631">
    <property type="entry name" value="Virul_fac_BrkB"/>
    <property type="match status" value="1"/>
</dbReference>
<protein>
    <submittedName>
        <fullName evidence="7">Ribonuclease</fullName>
    </submittedName>
</protein>
<evidence type="ECO:0000256" key="6">
    <source>
        <dbReference type="SAM" id="Phobius"/>
    </source>
</evidence>
<comment type="caution">
    <text evidence="7">The sequence shown here is derived from an EMBL/GenBank/DDBJ whole genome shotgun (WGS) entry which is preliminary data.</text>
</comment>
<keyword evidence="3 6" id="KW-0812">Transmembrane</keyword>
<reference evidence="7 8" key="1">
    <citation type="submission" date="2017-10" db="EMBL/GenBank/DDBJ databases">
        <title>Bacillus sp. nov., a halophilic bacterium isolated from a Keqin Lake.</title>
        <authorList>
            <person name="Wang H."/>
        </authorList>
    </citation>
    <scope>NUCLEOTIDE SEQUENCE [LARGE SCALE GENOMIC DNA]</scope>
    <source>
        <strain evidence="7 8">KCTC 13187</strain>
    </source>
</reference>
<dbReference type="Proteomes" id="UP000281498">
    <property type="component" value="Unassembled WGS sequence"/>
</dbReference>
<proteinExistence type="predicted"/>
<comment type="subcellular location">
    <subcellularLocation>
        <location evidence="1">Cell membrane</location>
        <topology evidence="1">Multi-pass membrane protein</topology>
    </subcellularLocation>
</comment>
<dbReference type="PIRSF" id="PIRSF035875">
    <property type="entry name" value="RNase_BN"/>
    <property type="match status" value="1"/>
</dbReference>
<dbReference type="PANTHER" id="PTHR30213:SF0">
    <property type="entry name" value="UPF0761 MEMBRANE PROTEIN YIHY"/>
    <property type="match status" value="1"/>
</dbReference>
<evidence type="ECO:0000313" key="8">
    <source>
        <dbReference type="Proteomes" id="UP000281498"/>
    </source>
</evidence>
<feature type="transmembrane region" description="Helical" evidence="6">
    <location>
        <begin position="126"/>
        <end position="146"/>
    </location>
</feature>
<evidence type="ECO:0000256" key="4">
    <source>
        <dbReference type="ARBA" id="ARBA00022989"/>
    </source>
</evidence>
<dbReference type="InterPro" id="IPR017039">
    <property type="entry name" value="Virul_fac_BrkB"/>
</dbReference>
<evidence type="ECO:0000256" key="2">
    <source>
        <dbReference type="ARBA" id="ARBA00022475"/>
    </source>
</evidence>
<evidence type="ECO:0000256" key="3">
    <source>
        <dbReference type="ARBA" id="ARBA00022692"/>
    </source>
</evidence>
<feature type="transmembrane region" description="Helical" evidence="6">
    <location>
        <begin position="25"/>
        <end position="46"/>
    </location>
</feature>
<gene>
    <name evidence="7" type="ORF">CR203_08975</name>
</gene>
<evidence type="ECO:0000256" key="1">
    <source>
        <dbReference type="ARBA" id="ARBA00004651"/>
    </source>
</evidence>
<keyword evidence="4 6" id="KW-1133">Transmembrane helix</keyword>
<evidence type="ECO:0000313" key="7">
    <source>
        <dbReference type="EMBL" id="RKL67824.1"/>
    </source>
</evidence>
<feature type="transmembrane region" description="Helical" evidence="6">
    <location>
        <begin position="166"/>
        <end position="190"/>
    </location>
</feature>
<dbReference type="OrthoDB" id="9775903at2"/>